<name>A0A0B0MSA1_GOSAR</name>
<dbReference type="OrthoDB" id="770508at2759"/>
<reference evidence="4" key="1">
    <citation type="submission" date="2014-09" db="EMBL/GenBank/DDBJ databases">
        <authorList>
            <person name="Mudge J."/>
            <person name="Ramaraj T."/>
            <person name="Lindquist I.E."/>
            <person name="Bharti A.K."/>
            <person name="Sundararajan A."/>
            <person name="Cameron C.T."/>
            <person name="Woodward J.E."/>
            <person name="May G.D."/>
            <person name="Brubaker C."/>
            <person name="Broadhvest J."/>
            <person name="Wilkins T.A."/>
        </authorList>
    </citation>
    <scope>NUCLEOTIDE SEQUENCE</scope>
    <source>
        <strain evidence="4">cv. AKA8401</strain>
    </source>
</reference>
<keyword evidence="2" id="KW-0159">Chromosome partition</keyword>
<keyword evidence="4" id="KW-1185">Reference proteome</keyword>
<evidence type="ECO:0000313" key="4">
    <source>
        <dbReference type="Proteomes" id="UP000032142"/>
    </source>
</evidence>
<dbReference type="GO" id="GO:0045144">
    <property type="term" value="P:meiotic sister chromatid segregation"/>
    <property type="evidence" value="ECO:0007669"/>
    <property type="project" value="InterPro"/>
</dbReference>
<dbReference type="Pfam" id="PF07557">
    <property type="entry name" value="Shugoshin_C"/>
    <property type="match status" value="1"/>
</dbReference>
<dbReference type="GO" id="GO:0000775">
    <property type="term" value="C:chromosome, centromeric region"/>
    <property type="evidence" value="ECO:0007669"/>
    <property type="project" value="InterPro"/>
</dbReference>
<dbReference type="InterPro" id="IPR011515">
    <property type="entry name" value="Shugoshin_C"/>
</dbReference>
<sequence length="278" mass="31647">MGGERMAKRSSLGSLMRKRLSDITNTQSQPKPSNQEEKPQQIPPAAEDYINQLIKEKMTLIEVVEERNKIIELSGTELQNLRTSLQKLQLQNWNLAQSNSQILAELNLGRDRVKALQHELVCKDALLKAKNLERKGKADINDQNTDHAAEDDDKACTRNRRRNARSQSMGPSTTSRRSGDKEKAENKRRCLRRRTARFKSQEAENLFEIDDLDYVGAQPDTPMHELAASSLSMEEACSNPRAESRSSIAARPLPLRKAVEKVQSYKEVPLNIKMRRNE</sequence>
<dbReference type="Proteomes" id="UP000032142">
    <property type="component" value="Unassembled WGS sequence"/>
</dbReference>
<dbReference type="KEGG" id="gab:108485452"/>
<dbReference type="AlphaFoldDB" id="A0A0B0MSA1"/>
<dbReference type="InterPro" id="IPR044693">
    <property type="entry name" value="SGO_plant"/>
</dbReference>
<evidence type="ECO:0000313" key="3">
    <source>
        <dbReference type="EMBL" id="KHG02349.1"/>
    </source>
</evidence>
<gene>
    <name evidence="3" type="ORF">F383_24385</name>
</gene>
<evidence type="ECO:0000256" key="2">
    <source>
        <dbReference type="ARBA" id="ARBA00022829"/>
    </source>
</evidence>
<dbReference type="GO" id="GO:0034090">
    <property type="term" value="P:maintenance of meiotic sister chromatid cohesion"/>
    <property type="evidence" value="ECO:0007669"/>
    <property type="project" value="InterPro"/>
</dbReference>
<dbReference type="GO" id="GO:0005634">
    <property type="term" value="C:nucleus"/>
    <property type="evidence" value="ECO:0007669"/>
    <property type="project" value="InterPro"/>
</dbReference>
<dbReference type="PANTHER" id="PTHR34373">
    <property type="entry name" value="SHUGOSHIN 2"/>
    <property type="match status" value="1"/>
</dbReference>
<dbReference type="PANTHER" id="PTHR34373:SF8">
    <property type="entry name" value="SHUGOSHIN"/>
    <property type="match status" value="1"/>
</dbReference>
<evidence type="ECO:0000256" key="1">
    <source>
        <dbReference type="ARBA" id="ARBA00010845"/>
    </source>
</evidence>
<comment type="similarity">
    <text evidence="1">Belongs to the shugoshin family.</text>
</comment>
<dbReference type="EMBL" id="JRRC01260240">
    <property type="protein sequence ID" value="KHG02349.1"/>
    <property type="molecule type" value="Genomic_DNA"/>
</dbReference>
<comment type="caution">
    <text evidence="3">The sequence shown here is derived from an EMBL/GenBank/DDBJ whole genome shotgun (WGS) entry which is preliminary data.</text>
</comment>
<protein>
    <submittedName>
        <fullName evidence="3">Shugoshin-1</fullName>
    </submittedName>
</protein>
<organism evidence="3 4">
    <name type="scientific">Gossypium arboreum</name>
    <name type="common">Tree cotton</name>
    <name type="synonym">Gossypium nanking</name>
    <dbReference type="NCBI Taxonomy" id="29729"/>
    <lineage>
        <taxon>Eukaryota</taxon>
        <taxon>Viridiplantae</taxon>
        <taxon>Streptophyta</taxon>
        <taxon>Embryophyta</taxon>
        <taxon>Tracheophyta</taxon>
        <taxon>Spermatophyta</taxon>
        <taxon>Magnoliopsida</taxon>
        <taxon>eudicotyledons</taxon>
        <taxon>Gunneridae</taxon>
        <taxon>Pentapetalae</taxon>
        <taxon>rosids</taxon>
        <taxon>malvids</taxon>
        <taxon>Malvales</taxon>
        <taxon>Malvaceae</taxon>
        <taxon>Malvoideae</taxon>
        <taxon>Gossypium</taxon>
    </lineage>
</organism>
<accession>A0A0B0MSA1</accession>
<dbReference type="OMA" id="NDQNTDH"/>
<proteinExistence type="inferred from homology"/>